<accession>A0A9P6YFF4</accession>
<name>A0A9P6YFF4_RHIOR</name>
<dbReference type="EMBL" id="JAANIT010000592">
    <property type="protein sequence ID" value="KAG1546161.1"/>
    <property type="molecule type" value="Genomic_DNA"/>
</dbReference>
<evidence type="ECO:0000313" key="2">
    <source>
        <dbReference type="Proteomes" id="UP000717996"/>
    </source>
</evidence>
<dbReference type="AlphaFoldDB" id="A0A9P6YFF4"/>
<organism evidence="1 2">
    <name type="scientific">Rhizopus oryzae</name>
    <name type="common">Mucormycosis agent</name>
    <name type="synonym">Rhizopus arrhizus var. delemar</name>
    <dbReference type="NCBI Taxonomy" id="64495"/>
    <lineage>
        <taxon>Eukaryota</taxon>
        <taxon>Fungi</taxon>
        <taxon>Fungi incertae sedis</taxon>
        <taxon>Mucoromycota</taxon>
        <taxon>Mucoromycotina</taxon>
        <taxon>Mucoromycetes</taxon>
        <taxon>Mucorales</taxon>
        <taxon>Mucorineae</taxon>
        <taxon>Rhizopodaceae</taxon>
        <taxon>Rhizopus</taxon>
    </lineage>
</organism>
<evidence type="ECO:0000313" key="1">
    <source>
        <dbReference type="EMBL" id="KAG1546161.1"/>
    </source>
</evidence>
<comment type="caution">
    <text evidence="1">The sequence shown here is derived from an EMBL/GenBank/DDBJ whole genome shotgun (WGS) entry which is preliminary data.</text>
</comment>
<reference evidence="1" key="1">
    <citation type="journal article" date="2020" name="Microb. Genom.">
        <title>Genetic diversity of clinical and environmental Mucorales isolates obtained from an investigation of mucormycosis cases among solid organ transplant recipients.</title>
        <authorList>
            <person name="Nguyen M.H."/>
            <person name="Kaul D."/>
            <person name="Muto C."/>
            <person name="Cheng S.J."/>
            <person name="Richter R.A."/>
            <person name="Bruno V.M."/>
            <person name="Liu G."/>
            <person name="Beyhan S."/>
            <person name="Sundermann A.J."/>
            <person name="Mounaud S."/>
            <person name="Pasculle A.W."/>
            <person name="Nierman W.C."/>
            <person name="Driscoll E."/>
            <person name="Cumbie R."/>
            <person name="Clancy C.J."/>
            <person name="Dupont C.L."/>
        </authorList>
    </citation>
    <scope>NUCLEOTIDE SEQUENCE</scope>
    <source>
        <strain evidence="1">GL16</strain>
    </source>
</reference>
<proteinExistence type="predicted"/>
<gene>
    <name evidence="1" type="ORF">G6F51_005037</name>
</gene>
<dbReference type="Proteomes" id="UP000717996">
    <property type="component" value="Unassembled WGS sequence"/>
</dbReference>
<protein>
    <submittedName>
        <fullName evidence="1">Uncharacterized protein</fullName>
    </submittedName>
</protein>
<sequence length="593" mass="69312">MNKGTETKYEYDPMEIQHDRSSEKPQLLFISRQRNYEANYIHIQTAILAFIMNGGSQPSTSAGTVSTTGTLASGNRIFSVKSSTDGIGWNGQYRERLEAFANTTHATTTHAYSLSKFIFLCALQDDANFDIGSYINKEFFSEIWLSLVRYRRSRVGEATARRRVLIGQYIQIYLDCTSYIRPELKYTQQSSLVEGLKIIVDPSSIELPFQDPIYVQDLQRLATILTLYIIQYTFEQNNIYYDAKANPCEYMMAFYHLARLFEALRLPIFNCFPLRRTWVPGYATIDSKTLCQNILERRWTNSINKMNLWAEIDYMNSAALRPQGFGVLWLRGTTQTDELEPYIPSLNAQQHENIAGRYVTIDRGRRGCLYCVHENSTADAPRTYRYTKPCQDKMEKTKKYRRIYDAVKPQEVQNAEATLVNSQSLNLQNFEEYLRNRALVTDLLQRHYTETTTNHLTTHPLHRKLKLSKYVISDTVFVMGNYSTPNTRYQEPMQGVGFRRQLKKQGFLVYLIDEFRTNRCYPSCGNRVEELREYLWNRDLAASLNMIHIVRNLRLNGETPEKFQRARAERRGPIIRRRRSEENEEKRVLPRTL</sequence>
<dbReference type="OrthoDB" id="5591056at2759"/>